<sequence length="120" mass="12705">MTMRVVHLAIYPEKGAPGVDLSTVAVEQEGLAGDRRKKAAIHLVTMPDMDQDDPPRANIVVDTAGTDLESLVGQQLQLGTVTLGVTQRPSNCPGIYADVIRPGQVSVGDDIDVTAPDQTD</sequence>
<evidence type="ECO:0008006" key="3">
    <source>
        <dbReference type="Google" id="ProtNLM"/>
    </source>
</evidence>
<dbReference type="Proteomes" id="UP000066480">
    <property type="component" value="Chromosome"/>
</dbReference>
<dbReference type="EMBL" id="CP011112">
    <property type="protein sequence ID" value="AKU16873.1"/>
    <property type="molecule type" value="Genomic_DNA"/>
</dbReference>
<gene>
    <name evidence="1" type="ORF">VV02_15025</name>
</gene>
<accession>A0A0K1JJW3</accession>
<dbReference type="AlphaFoldDB" id="A0A0K1JJW3"/>
<dbReference type="OrthoDB" id="9793178at2"/>
<proteinExistence type="predicted"/>
<dbReference type="KEGG" id="lmoi:VV02_15025"/>
<dbReference type="InterPro" id="IPR011037">
    <property type="entry name" value="Pyrv_Knase-like_insert_dom_sf"/>
</dbReference>
<keyword evidence="2" id="KW-1185">Reference proteome</keyword>
<evidence type="ECO:0000313" key="2">
    <source>
        <dbReference type="Proteomes" id="UP000066480"/>
    </source>
</evidence>
<name>A0A0K1JJW3_9MICO</name>
<reference evidence="1 2" key="1">
    <citation type="submission" date="2015-03" db="EMBL/GenBank/DDBJ databases">
        <title>Luteipulveratus halotolerans sp. nov., a novel actinobacterium (Dermacoccaceae) from Sarawak, Malaysia.</title>
        <authorList>
            <person name="Juboi H."/>
            <person name="Basik A."/>
            <person name="Shamsul S.S."/>
            <person name="Arnold P."/>
            <person name="Schmitt E.K."/>
            <person name="Sanglier J.-J."/>
            <person name="Yeo T."/>
        </authorList>
    </citation>
    <scope>NUCLEOTIDE SEQUENCE [LARGE SCALE GENOMIC DNA]</scope>
    <source>
        <strain evidence="1 2">MN07-A0370</strain>
    </source>
</reference>
<evidence type="ECO:0000313" key="1">
    <source>
        <dbReference type="EMBL" id="AKU16873.1"/>
    </source>
</evidence>
<organism evidence="1 2">
    <name type="scientific">Luteipulveratus mongoliensis</name>
    <dbReference type="NCBI Taxonomy" id="571913"/>
    <lineage>
        <taxon>Bacteria</taxon>
        <taxon>Bacillati</taxon>
        <taxon>Actinomycetota</taxon>
        <taxon>Actinomycetes</taxon>
        <taxon>Micrococcales</taxon>
        <taxon>Dermacoccaceae</taxon>
        <taxon>Luteipulveratus</taxon>
    </lineage>
</organism>
<protein>
    <recommendedName>
        <fullName evidence="3">MOSC domain-containing protein</fullName>
    </recommendedName>
</protein>
<dbReference type="RefSeq" id="WP_052592682.1">
    <property type="nucleotide sequence ID" value="NZ_CP011112.1"/>
</dbReference>
<dbReference type="SUPFAM" id="SSF50800">
    <property type="entry name" value="PK beta-barrel domain-like"/>
    <property type="match status" value="1"/>
</dbReference>